<dbReference type="PIRSF" id="PIRSF033490">
    <property type="entry name" value="MazF"/>
    <property type="match status" value="1"/>
</dbReference>
<organism evidence="1">
    <name type="scientific">marine sediment metagenome</name>
    <dbReference type="NCBI Taxonomy" id="412755"/>
    <lineage>
        <taxon>unclassified sequences</taxon>
        <taxon>metagenomes</taxon>
        <taxon>ecological metagenomes</taxon>
    </lineage>
</organism>
<reference evidence="1" key="1">
    <citation type="journal article" date="2014" name="Front. Microbiol.">
        <title>High frequency of phylogenetically diverse reductive dehalogenase-homologous genes in deep subseafloor sedimentary metagenomes.</title>
        <authorList>
            <person name="Kawai M."/>
            <person name="Futagami T."/>
            <person name="Toyoda A."/>
            <person name="Takaki Y."/>
            <person name="Nishi S."/>
            <person name="Hori S."/>
            <person name="Arai W."/>
            <person name="Tsubouchi T."/>
            <person name="Morono Y."/>
            <person name="Uchiyama I."/>
            <person name="Ito T."/>
            <person name="Fujiyama A."/>
            <person name="Inagaki F."/>
            <person name="Takami H."/>
        </authorList>
    </citation>
    <scope>NUCLEOTIDE SEQUENCE</scope>
    <source>
        <strain evidence="1">Expedition CK06-06</strain>
    </source>
</reference>
<dbReference type="EMBL" id="BART01031829">
    <property type="protein sequence ID" value="GAH17600.1"/>
    <property type="molecule type" value="Genomic_DNA"/>
</dbReference>
<evidence type="ECO:0000313" key="1">
    <source>
        <dbReference type="EMBL" id="GAH17600.1"/>
    </source>
</evidence>
<dbReference type="GO" id="GO:0003677">
    <property type="term" value="F:DNA binding"/>
    <property type="evidence" value="ECO:0007669"/>
    <property type="project" value="InterPro"/>
</dbReference>
<dbReference type="InterPro" id="IPR003477">
    <property type="entry name" value="PemK-like"/>
</dbReference>
<proteinExistence type="predicted"/>
<sequence length="118" mass="13210">MAIEIKRGDVVYVDLNPARGSEKKKKRPCLVIQNDVGNKYSPLTIVAVITSQKEISKQYPPDVWIEKGEGGLNYASIIQCDQIRTIDKSRIIKKIGTLDVKIMQKANKALIISLDLID</sequence>
<name>X1EB63_9ZZZZ</name>
<comment type="caution">
    <text evidence="1">The sequence shown here is derived from an EMBL/GenBank/DDBJ whole genome shotgun (WGS) entry which is preliminary data.</text>
</comment>
<gene>
    <name evidence="1" type="ORF">S01H4_55194</name>
</gene>
<dbReference type="Gene3D" id="2.30.30.110">
    <property type="match status" value="1"/>
</dbReference>
<dbReference type="PANTHER" id="PTHR33988:SF2">
    <property type="entry name" value="ENDORIBONUCLEASE MAZF"/>
    <property type="match status" value="1"/>
</dbReference>
<dbReference type="SUPFAM" id="SSF50118">
    <property type="entry name" value="Cell growth inhibitor/plasmid maintenance toxic component"/>
    <property type="match status" value="1"/>
</dbReference>
<dbReference type="AlphaFoldDB" id="X1EB63"/>
<dbReference type="PANTHER" id="PTHR33988">
    <property type="entry name" value="ENDORIBONUCLEASE MAZF-RELATED"/>
    <property type="match status" value="1"/>
</dbReference>
<dbReference type="GO" id="GO:0004521">
    <property type="term" value="F:RNA endonuclease activity"/>
    <property type="evidence" value="ECO:0007669"/>
    <property type="project" value="TreeGrafter"/>
</dbReference>
<dbReference type="Pfam" id="PF02452">
    <property type="entry name" value="PemK_toxin"/>
    <property type="match status" value="1"/>
</dbReference>
<evidence type="ECO:0008006" key="2">
    <source>
        <dbReference type="Google" id="ProtNLM"/>
    </source>
</evidence>
<dbReference type="GO" id="GO:0006402">
    <property type="term" value="P:mRNA catabolic process"/>
    <property type="evidence" value="ECO:0007669"/>
    <property type="project" value="TreeGrafter"/>
</dbReference>
<protein>
    <recommendedName>
        <fullName evidence="2">mRNA interferase</fullName>
    </recommendedName>
</protein>
<dbReference type="GO" id="GO:0016075">
    <property type="term" value="P:rRNA catabolic process"/>
    <property type="evidence" value="ECO:0007669"/>
    <property type="project" value="TreeGrafter"/>
</dbReference>
<dbReference type="InterPro" id="IPR011067">
    <property type="entry name" value="Plasmid_toxin/cell-grow_inhib"/>
</dbReference>
<accession>X1EB63</accession>